<dbReference type="STRING" id="121845.A0A1S3DNH4"/>
<organism evidence="4 5">
    <name type="scientific">Diaphorina citri</name>
    <name type="common">Asian citrus psyllid</name>
    <dbReference type="NCBI Taxonomy" id="121845"/>
    <lineage>
        <taxon>Eukaryota</taxon>
        <taxon>Metazoa</taxon>
        <taxon>Ecdysozoa</taxon>
        <taxon>Arthropoda</taxon>
        <taxon>Hexapoda</taxon>
        <taxon>Insecta</taxon>
        <taxon>Pterygota</taxon>
        <taxon>Neoptera</taxon>
        <taxon>Paraneoptera</taxon>
        <taxon>Hemiptera</taxon>
        <taxon>Sternorrhyncha</taxon>
        <taxon>Psylloidea</taxon>
        <taxon>Psyllidae</taxon>
        <taxon>Diaphorininae</taxon>
        <taxon>Diaphorina</taxon>
    </lineage>
</organism>
<evidence type="ECO:0000256" key="1">
    <source>
        <dbReference type="ARBA" id="ARBA00023157"/>
    </source>
</evidence>
<proteinExistence type="predicted"/>
<dbReference type="GeneID" id="103521994"/>
<keyword evidence="1" id="KW-1015">Disulfide bond</keyword>
<keyword evidence="2" id="KW-0732">Signal</keyword>
<evidence type="ECO:0000313" key="4">
    <source>
        <dbReference type="Proteomes" id="UP000079169"/>
    </source>
</evidence>
<dbReference type="FunFam" id="3.40.30.10:FF:000245">
    <property type="entry name" value="Thioredoxin"/>
    <property type="match status" value="1"/>
</dbReference>
<dbReference type="Gene3D" id="3.40.30.10">
    <property type="entry name" value="Glutaredoxin"/>
    <property type="match status" value="1"/>
</dbReference>
<dbReference type="CDD" id="cd02947">
    <property type="entry name" value="TRX_family"/>
    <property type="match status" value="1"/>
</dbReference>
<dbReference type="PROSITE" id="PS00194">
    <property type="entry name" value="THIOREDOXIN_1"/>
    <property type="match status" value="1"/>
</dbReference>
<dbReference type="PRINTS" id="PR00421">
    <property type="entry name" value="THIOREDOXIN"/>
</dbReference>
<dbReference type="InterPro" id="IPR005746">
    <property type="entry name" value="Thioredoxin"/>
</dbReference>
<dbReference type="InterPro" id="IPR036249">
    <property type="entry name" value="Thioredoxin-like_sf"/>
</dbReference>
<dbReference type="PANTHER" id="PTHR46115">
    <property type="entry name" value="THIOREDOXIN-LIKE PROTEIN 1"/>
    <property type="match status" value="1"/>
</dbReference>
<dbReference type="InterPro" id="IPR013766">
    <property type="entry name" value="Thioredoxin_domain"/>
</dbReference>
<dbReference type="KEGG" id="dci:103521994"/>
<dbReference type="Pfam" id="PF00085">
    <property type="entry name" value="Thioredoxin"/>
    <property type="match status" value="1"/>
</dbReference>
<dbReference type="InterPro" id="IPR017937">
    <property type="entry name" value="Thioredoxin_CS"/>
</dbReference>
<gene>
    <name evidence="5" type="primary">LOC103521994</name>
</gene>
<name>A0A1S3DNH4_DIACI</name>
<dbReference type="Proteomes" id="UP000079169">
    <property type="component" value="Unplaced"/>
</dbReference>
<dbReference type="SUPFAM" id="SSF52833">
    <property type="entry name" value="Thioredoxin-like"/>
    <property type="match status" value="1"/>
</dbReference>
<feature type="chain" id="PRO_5010244486" evidence="2">
    <location>
        <begin position="18"/>
        <end position="115"/>
    </location>
</feature>
<sequence>MLLFLKMTLSFLCFCFQADLKAKFADAGDKLIVIDFYATWCGPCKMIAPKIEELASEFPDVVFLKVDVDESEDIAMAYDISSMPTFVFVKSTAKVEQFSGANFDKLRSTVLANRS</sequence>
<evidence type="ECO:0000313" key="5">
    <source>
        <dbReference type="RefSeq" id="XP_008485322.1"/>
    </source>
</evidence>
<dbReference type="AlphaFoldDB" id="A0A1S3DNH4"/>
<evidence type="ECO:0000256" key="2">
    <source>
        <dbReference type="SAM" id="SignalP"/>
    </source>
</evidence>
<evidence type="ECO:0000259" key="3">
    <source>
        <dbReference type="PROSITE" id="PS51352"/>
    </source>
</evidence>
<dbReference type="OrthoDB" id="2121326at2759"/>
<feature type="domain" description="Thioredoxin" evidence="3">
    <location>
        <begin position="5"/>
        <end position="115"/>
    </location>
</feature>
<dbReference type="RefSeq" id="XP_008485322.1">
    <property type="nucleotide sequence ID" value="XM_008487100.1"/>
</dbReference>
<keyword evidence="4" id="KW-1185">Reference proteome</keyword>
<dbReference type="PaxDb" id="121845-A0A1S3DNH4"/>
<feature type="signal peptide" evidence="2">
    <location>
        <begin position="1"/>
        <end position="17"/>
    </location>
</feature>
<reference evidence="5" key="1">
    <citation type="submission" date="2025-08" db="UniProtKB">
        <authorList>
            <consortium name="RefSeq"/>
        </authorList>
    </citation>
    <scope>IDENTIFICATION</scope>
</reference>
<accession>A0A1S3DNH4</accession>
<protein>
    <submittedName>
        <fullName evidence="5">Thioredoxin-2-like isoform X1</fullName>
    </submittedName>
</protein>
<dbReference type="NCBIfam" id="TIGR01068">
    <property type="entry name" value="thioredoxin"/>
    <property type="match status" value="1"/>
</dbReference>
<dbReference type="GO" id="GO:0015035">
    <property type="term" value="F:protein-disulfide reductase activity"/>
    <property type="evidence" value="ECO:0007669"/>
    <property type="project" value="InterPro"/>
</dbReference>
<dbReference type="PROSITE" id="PS51352">
    <property type="entry name" value="THIOREDOXIN_2"/>
    <property type="match status" value="1"/>
</dbReference>